<keyword evidence="13" id="KW-0464">Manganese</keyword>
<dbReference type="EMBL" id="QUAH01000021">
    <property type="protein sequence ID" value="RFT14745.1"/>
    <property type="molecule type" value="Genomic_DNA"/>
</dbReference>
<dbReference type="FunFam" id="3.20.20.70:FF:000004">
    <property type="entry name" value="Ribulose-phosphate 3-epimerase"/>
    <property type="match status" value="1"/>
</dbReference>
<feature type="binding site" evidence="10 14">
    <location>
        <position position="7"/>
    </location>
    <ligand>
        <name>substrate</name>
    </ligand>
</feature>
<dbReference type="GO" id="GO:0005737">
    <property type="term" value="C:cytoplasm"/>
    <property type="evidence" value="ECO:0007669"/>
    <property type="project" value="UniProtKB-ARBA"/>
</dbReference>
<evidence type="ECO:0000256" key="4">
    <source>
        <dbReference type="ARBA" id="ARBA00001947"/>
    </source>
</evidence>
<dbReference type="GO" id="GO:0019323">
    <property type="term" value="P:pentose catabolic process"/>
    <property type="evidence" value="ECO:0007669"/>
    <property type="project" value="UniProtKB-UniRule"/>
</dbReference>
<keyword evidence="10 11" id="KW-0119">Carbohydrate metabolism</keyword>
<organism evidence="15 16">
    <name type="scientific">Candidatus Saccharicenans subterraneus</name>
    <dbReference type="NCBI Taxonomy" id="2508984"/>
    <lineage>
        <taxon>Bacteria</taxon>
        <taxon>Candidatus Aminicenantota</taxon>
        <taxon>Candidatus Aminicenantia</taxon>
        <taxon>Candidatus Aminicenantales</taxon>
        <taxon>Candidatus Saccharicenantaceae</taxon>
        <taxon>Candidatus Saccharicenans</taxon>
    </lineage>
</organism>
<dbReference type="GO" id="GO:0004750">
    <property type="term" value="F:D-ribulose-phosphate 3-epimerase activity"/>
    <property type="evidence" value="ECO:0007669"/>
    <property type="project" value="UniProtKB-UniRule"/>
</dbReference>
<dbReference type="NCBIfam" id="NF004076">
    <property type="entry name" value="PRK05581.1-4"/>
    <property type="match status" value="1"/>
</dbReference>
<dbReference type="CDD" id="cd00429">
    <property type="entry name" value="RPE"/>
    <property type="match status" value="1"/>
</dbReference>
<reference evidence="15 16" key="1">
    <citation type="submission" date="2018-08" db="EMBL/GenBank/DDBJ databases">
        <title>Genome analysis of the thermophilic bacterium of the candidate phylum Aminicenantes from deep subsurface aquifer revealed its physiology and ecological role.</title>
        <authorList>
            <person name="Kadnikov V.V."/>
            <person name="Mardanov A.V."/>
            <person name="Beletsky A.V."/>
            <person name="Karnachuk O.V."/>
            <person name="Ravin N.V."/>
        </authorList>
    </citation>
    <scope>NUCLEOTIDE SEQUENCE [LARGE SCALE GENOMIC DNA]</scope>
    <source>
        <strain evidence="15">BY38</strain>
    </source>
</reference>
<comment type="caution">
    <text evidence="15">The sequence shown here is derived from an EMBL/GenBank/DDBJ whole genome shotgun (WGS) entry which is preliminary data.</text>
</comment>
<keyword evidence="13" id="KW-0170">Cobalt</keyword>
<gene>
    <name evidence="10" type="primary">rpe</name>
    <name evidence="15" type="ORF">OP8BY_2415</name>
</gene>
<dbReference type="GO" id="GO:0046872">
    <property type="term" value="F:metal ion binding"/>
    <property type="evidence" value="ECO:0007669"/>
    <property type="project" value="UniProtKB-UniRule"/>
</dbReference>
<feature type="binding site" evidence="10 13">
    <location>
        <position position="34"/>
    </location>
    <ligand>
        <name>a divalent metal cation</name>
        <dbReference type="ChEBI" id="CHEBI:60240"/>
    </ligand>
</feature>
<dbReference type="InterPro" id="IPR013785">
    <property type="entry name" value="Aldolase_TIM"/>
</dbReference>
<feature type="binding site" evidence="10">
    <location>
        <begin position="174"/>
        <end position="176"/>
    </location>
    <ligand>
        <name>substrate</name>
    </ligand>
</feature>
<evidence type="ECO:0000256" key="6">
    <source>
        <dbReference type="ARBA" id="ARBA00009541"/>
    </source>
</evidence>
<comment type="cofactor">
    <cofactor evidence="3">
        <name>Co(2+)</name>
        <dbReference type="ChEBI" id="CHEBI:48828"/>
    </cofactor>
</comment>
<keyword evidence="9 10" id="KW-0413">Isomerase</keyword>
<evidence type="ECO:0000256" key="13">
    <source>
        <dbReference type="PIRSR" id="PIRSR001461-2"/>
    </source>
</evidence>
<dbReference type="SUPFAM" id="SSF51366">
    <property type="entry name" value="Ribulose-phoshate binding barrel"/>
    <property type="match status" value="1"/>
</dbReference>
<feature type="active site" description="Proton donor" evidence="10 12">
    <location>
        <position position="174"/>
    </location>
</feature>
<name>A0A3E2BJ40_9BACT</name>
<evidence type="ECO:0000256" key="5">
    <source>
        <dbReference type="ARBA" id="ARBA00001954"/>
    </source>
</evidence>
<comment type="pathway">
    <text evidence="10">Carbohydrate degradation.</text>
</comment>
<dbReference type="InterPro" id="IPR011060">
    <property type="entry name" value="RibuloseP-bd_barrel"/>
</dbReference>
<dbReference type="InterPro" id="IPR026019">
    <property type="entry name" value="Ribul_P_3_epim"/>
</dbReference>
<proteinExistence type="inferred from homology"/>
<feature type="binding site" evidence="14">
    <location>
        <begin position="141"/>
        <end position="144"/>
    </location>
    <ligand>
        <name>substrate</name>
    </ligand>
</feature>
<evidence type="ECO:0000256" key="12">
    <source>
        <dbReference type="PIRSR" id="PIRSR001461-1"/>
    </source>
</evidence>
<evidence type="ECO:0000256" key="10">
    <source>
        <dbReference type="HAMAP-Rule" id="MF_02227"/>
    </source>
</evidence>
<dbReference type="GO" id="GO:0006098">
    <property type="term" value="P:pentose-phosphate shunt"/>
    <property type="evidence" value="ECO:0007669"/>
    <property type="project" value="UniProtKB-UniRule"/>
</dbReference>
<evidence type="ECO:0000256" key="7">
    <source>
        <dbReference type="ARBA" id="ARBA00013188"/>
    </source>
</evidence>
<evidence type="ECO:0000256" key="14">
    <source>
        <dbReference type="PIRSR" id="PIRSR001461-3"/>
    </source>
</evidence>
<dbReference type="AlphaFoldDB" id="A0A3E2BJ40"/>
<dbReference type="Proteomes" id="UP000257323">
    <property type="component" value="Unassembled WGS sequence"/>
</dbReference>
<feature type="active site" description="Proton acceptor" evidence="10 12">
    <location>
        <position position="34"/>
    </location>
</feature>
<feature type="binding site" evidence="10 14">
    <location>
        <position position="65"/>
    </location>
    <ligand>
        <name>substrate</name>
    </ligand>
</feature>
<feature type="binding site" evidence="10 13">
    <location>
        <position position="65"/>
    </location>
    <ligand>
        <name>a divalent metal cation</name>
        <dbReference type="ChEBI" id="CHEBI:60240"/>
    </ligand>
</feature>
<feature type="binding site" evidence="10 13">
    <location>
        <position position="174"/>
    </location>
    <ligand>
        <name>a divalent metal cation</name>
        <dbReference type="ChEBI" id="CHEBI:60240"/>
    </ligand>
</feature>
<sequence length="227" mass="24640">MYYIAPSILSADFSRLAEAVVLAEKGQADMVHVDVMDGHFVPNITFGHQLVAALREKTRLPLNVHLMVDNPAKMIPLFLEAGADWLSFHLEASRHVHKDLATIKEAGRKAGLALNPATPAELLSEVLEDLDFVVIMTVNPGWGGQKFIPATGKKIQRLSRLIADRGLPTLIAVDGGVKLDNLASLFELGMNIAICGSSVYGAGDPVETIKKMKAVAAEFNQKYGRKK</sequence>
<dbReference type="Gene3D" id="3.20.20.70">
    <property type="entry name" value="Aldolase class I"/>
    <property type="match status" value="1"/>
</dbReference>
<dbReference type="PANTHER" id="PTHR11749">
    <property type="entry name" value="RIBULOSE-5-PHOSPHATE-3-EPIMERASE"/>
    <property type="match status" value="1"/>
</dbReference>
<dbReference type="InterPro" id="IPR000056">
    <property type="entry name" value="Ribul_P_3_epim-like"/>
</dbReference>
<dbReference type="HAMAP" id="MF_02227">
    <property type="entry name" value="RPE"/>
    <property type="match status" value="1"/>
</dbReference>
<evidence type="ECO:0000256" key="2">
    <source>
        <dbReference type="ARBA" id="ARBA00001936"/>
    </source>
</evidence>
<comment type="catalytic activity">
    <reaction evidence="1 10 11">
        <text>D-ribulose 5-phosphate = D-xylulose 5-phosphate</text>
        <dbReference type="Rhea" id="RHEA:13677"/>
        <dbReference type="ChEBI" id="CHEBI:57737"/>
        <dbReference type="ChEBI" id="CHEBI:58121"/>
        <dbReference type="EC" id="5.1.3.1"/>
    </reaction>
</comment>
<comment type="cofactor">
    <cofactor evidence="5">
        <name>Fe(2+)</name>
        <dbReference type="ChEBI" id="CHEBI:29033"/>
    </cofactor>
</comment>
<evidence type="ECO:0000313" key="15">
    <source>
        <dbReference type="EMBL" id="RFT14745.1"/>
    </source>
</evidence>
<evidence type="ECO:0000256" key="1">
    <source>
        <dbReference type="ARBA" id="ARBA00001782"/>
    </source>
</evidence>
<comment type="similarity">
    <text evidence="6 10 11">Belongs to the ribulose-phosphate 3-epimerase family.</text>
</comment>
<feature type="binding site" evidence="10 13">
    <location>
        <position position="32"/>
    </location>
    <ligand>
        <name>a divalent metal cation</name>
        <dbReference type="ChEBI" id="CHEBI:60240"/>
    </ligand>
</feature>
<comment type="cofactor">
    <cofactor evidence="2">
        <name>Mn(2+)</name>
        <dbReference type="ChEBI" id="CHEBI:29035"/>
    </cofactor>
</comment>
<evidence type="ECO:0000256" key="9">
    <source>
        <dbReference type="ARBA" id="ARBA00023235"/>
    </source>
</evidence>
<evidence type="ECO:0000256" key="3">
    <source>
        <dbReference type="ARBA" id="ARBA00001941"/>
    </source>
</evidence>
<dbReference type="PROSITE" id="PS01086">
    <property type="entry name" value="RIBUL_P_3_EPIMER_2"/>
    <property type="match status" value="1"/>
</dbReference>
<dbReference type="EC" id="5.1.3.1" evidence="7 10"/>
<keyword evidence="8 10" id="KW-0479">Metal-binding</keyword>
<dbReference type="Pfam" id="PF00834">
    <property type="entry name" value="Ribul_P_3_epim"/>
    <property type="match status" value="1"/>
</dbReference>
<feature type="binding site" evidence="10 14">
    <location>
        <begin position="196"/>
        <end position="197"/>
    </location>
    <ligand>
        <name>substrate</name>
    </ligand>
</feature>
<evidence type="ECO:0000313" key="16">
    <source>
        <dbReference type="Proteomes" id="UP000257323"/>
    </source>
</evidence>
<dbReference type="PROSITE" id="PS01085">
    <property type="entry name" value="RIBUL_P_3_EPIMER_1"/>
    <property type="match status" value="1"/>
</dbReference>
<comment type="function">
    <text evidence="10">Catalyzes the reversible epimerization of D-ribulose 5-phosphate to D-xylulose 5-phosphate.</text>
</comment>
<keyword evidence="13" id="KW-0862">Zinc</keyword>
<dbReference type="PIRSF" id="PIRSF001461">
    <property type="entry name" value="RPE"/>
    <property type="match status" value="1"/>
</dbReference>
<comment type="cofactor">
    <cofactor evidence="4">
        <name>Zn(2+)</name>
        <dbReference type="ChEBI" id="CHEBI:29105"/>
    </cofactor>
</comment>
<accession>A0A3E2BJ40</accession>
<comment type="cofactor">
    <cofactor evidence="10 13">
        <name>a divalent metal cation</name>
        <dbReference type="ChEBI" id="CHEBI:60240"/>
    </cofactor>
    <text evidence="10 13">Binds 1 divalent metal cation per subunit.</text>
</comment>
<evidence type="ECO:0000256" key="11">
    <source>
        <dbReference type="PIRNR" id="PIRNR001461"/>
    </source>
</evidence>
<evidence type="ECO:0000256" key="8">
    <source>
        <dbReference type="ARBA" id="ARBA00022723"/>
    </source>
</evidence>
<feature type="binding site" evidence="14">
    <location>
        <position position="176"/>
    </location>
    <ligand>
        <name>substrate</name>
    </ligand>
</feature>
<dbReference type="NCBIfam" id="TIGR01163">
    <property type="entry name" value="rpe"/>
    <property type="match status" value="1"/>
</dbReference>
<comment type="caution">
    <text evidence="10">Lacks conserved residue(s) required for the propagation of feature annotation.</text>
</comment>
<protein>
    <recommendedName>
        <fullName evidence="7 10">Ribulose-phosphate 3-epimerase</fullName>
        <ecNumber evidence="7 10">5.1.3.1</ecNumber>
    </recommendedName>
</protein>